<comment type="caution">
    <text evidence="2">The sequence shown here is derived from an EMBL/GenBank/DDBJ whole genome shotgun (WGS) entry which is preliminary data.</text>
</comment>
<evidence type="ECO:0000313" key="2">
    <source>
        <dbReference type="EMBL" id="MBB5045793.1"/>
    </source>
</evidence>
<evidence type="ECO:0000256" key="1">
    <source>
        <dbReference type="SAM" id="Phobius"/>
    </source>
</evidence>
<organism evidence="2 3">
    <name type="scientific">Rhodopseudomonas rhenobacensis</name>
    <dbReference type="NCBI Taxonomy" id="87461"/>
    <lineage>
        <taxon>Bacteria</taxon>
        <taxon>Pseudomonadati</taxon>
        <taxon>Pseudomonadota</taxon>
        <taxon>Alphaproteobacteria</taxon>
        <taxon>Hyphomicrobiales</taxon>
        <taxon>Nitrobacteraceae</taxon>
        <taxon>Rhodopseudomonas</taxon>
    </lineage>
</organism>
<gene>
    <name evidence="2" type="ORF">HNR60_000528</name>
</gene>
<accession>A0A7W7Z0R1</accession>
<sequence length="76" mass="7919">MNKTSHNERRKLTATFVNTIGAAVFSVGGLGPIVSYATGLPTILNLDQVILLAAVCFLIGLGLHLGGRMLLGGLIE</sequence>
<keyword evidence="3" id="KW-1185">Reference proteome</keyword>
<keyword evidence="1" id="KW-1133">Transmembrane helix</keyword>
<name>A0A7W7Z0R1_9BRAD</name>
<feature type="transmembrane region" description="Helical" evidence="1">
    <location>
        <begin position="12"/>
        <end position="37"/>
    </location>
</feature>
<evidence type="ECO:0008006" key="4">
    <source>
        <dbReference type="Google" id="ProtNLM"/>
    </source>
</evidence>
<dbReference type="AlphaFoldDB" id="A0A7W7Z0R1"/>
<dbReference type="EMBL" id="JACHIH010000002">
    <property type="protein sequence ID" value="MBB5045793.1"/>
    <property type="molecule type" value="Genomic_DNA"/>
</dbReference>
<proteinExistence type="predicted"/>
<keyword evidence="1" id="KW-0812">Transmembrane</keyword>
<feature type="transmembrane region" description="Helical" evidence="1">
    <location>
        <begin position="49"/>
        <end position="71"/>
    </location>
</feature>
<dbReference type="Proteomes" id="UP000542353">
    <property type="component" value="Unassembled WGS sequence"/>
</dbReference>
<evidence type="ECO:0000313" key="3">
    <source>
        <dbReference type="Proteomes" id="UP000542353"/>
    </source>
</evidence>
<dbReference type="RefSeq" id="WP_184254000.1">
    <property type="nucleotide sequence ID" value="NZ_JACHIH010000002.1"/>
</dbReference>
<keyword evidence="1" id="KW-0472">Membrane</keyword>
<protein>
    <recommendedName>
        <fullName evidence="4">Amino acid permease</fullName>
    </recommendedName>
</protein>
<reference evidence="2 3" key="1">
    <citation type="submission" date="2020-08" db="EMBL/GenBank/DDBJ databases">
        <title>Genomic Encyclopedia of Type Strains, Phase IV (KMG-IV): sequencing the most valuable type-strain genomes for metagenomic binning, comparative biology and taxonomic classification.</title>
        <authorList>
            <person name="Goeker M."/>
        </authorList>
    </citation>
    <scope>NUCLEOTIDE SEQUENCE [LARGE SCALE GENOMIC DNA]</scope>
    <source>
        <strain evidence="2 3">DSM 12706</strain>
    </source>
</reference>